<protein>
    <submittedName>
        <fullName evidence="1">Uncharacterized protein</fullName>
    </submittedName>
</protein>
<keyword evidence="2" id="KW-1185">Reference proteome</keyword>
<dbReference type="EMBL" id="ML769713">
    <property type="protein sequence ID" value="KAE9389078.1"/>
    <property type="molecule type" value="Genomic_DNA"/>
</dbReference>
<proteinExistence type="predicted"/>
<dbReference type="InterPro" id="IPR041078">
    <property type="entry name" value="Plavaka"/>
</dbReference>
<sequence>MDGLSSPPRNIYAPFASEMDWRVAEWVVKDNVGHNSFDRFLHIPGVVEKLGLSYHNVRGLHQCIDSICPKAGDWKVRRLRFKDHPNEEFILCHRNILDVVKSLWGDPSLAQHLVYCPKSIFKDTEKKQ</sequence>
<dbReference type="OrthoDB" id="2688393at2759"/>
<dbReference type="Proteomes" id="UP000799118">
    <property type="component" value="Unassembled WGS sequence"/>
</dbReference>
<evidence type="ECO:0000313" key="2">
    <source>
        <dbReference type="Proteomes" id="UP000799118"/>
    </source>
</evidence>
<dbReference type="Pfam" id="PF18759">
    <property type="entry name" value="Plavaka"/>
    <property type="match status" value="1"/>
</dbReference>
<accession>A0A6A4GTP9</accession>
<evidence type="ECO:0000313" key="1">
    <source>
        <dbReference type="EMBL" id="KAE9389078.1"/>
    </source>
</evidence>
<gene>
    <name evidence="1" type="ORF">BT96DRAFT_835447</name>
</gene>
<reference evidence="1" key="1">
    <citation type="journal article" date="2019" name="Environ. Microbiol.">
        <title>Fungal ecological strategies reflected in gene transcription - a case study of two litter decomposers.</title>
        <authorList>
            <person name="Barbi F."/>
            <person name="Kohler A."/>
            <person name="Barry K."/>
            <person name="Baskaran P."/>
            <person name="Daum C."/>
            <person name="Fauchery L."/>
            <person name="Ihrmark K."/>
            <person name="Kuo A."/>
            <person name="LaButti K."/>
            <person name="Lipzen A."/>
            <person name="Morin E."/>
            <person name="Grigoriev I.V."/>
            <person name="Henrissat B."/>
            <person name="Lindahl B."/>
            <person name="Martin F."/>
        </authorList>
    </citation>
    <scope>NUCLEOTIDE SEQUENCE</scope>
    <source>
        <strain evidence="1">JB14</strain>
    </source>
</reference>
<name>A0A6A4GTP9_9AGAR</name>
<dbReference type="AlphaFoldDB" id="A0A6A4GTP9"/>
<organism evidence="1 2">
    <name type="scientific">Gymnopus androsaceus JB14</name>
    <dbReference type="NCBI Taxonomy" id="1447944"/>
    <lineage>
        <taxon>Eukaryota</taxon>
        <taxon>Fungi</taxon>
        <taxon>Dikarya</taxon>
        <taxon>Basidiomycota</taxon>
        <taxon>Agaricomycotina</taxon>
        <taxon>Agaricomycetes</taxon>
        <taxon>Agaricomycetidae</taxon>
        <taxon>Agaricales</taxon>
        <taxon>Marasmiineae</taxon>
        <taxon>Omphalotaceae</taxon>
        <taxon>Gymnopus</taxon>
    </lineage>
</organism>